<dbReference type="InterPro" id="IPR011004">
    <property type="entry name" value="Trimer_LpxA-like_sf"/>
</dbReference>
<dbReference type="InterPro" id="IPR051159">
    <property type="entry name" value="Hexapeptide_acetyltransf"/>
</dbReference>
<evidence type="ECO:0000256" key="3">
    <source>
        <dbReference type="ARBA" id="ARBA00023315"/>
    </source>
</evidence>
<keyword evidence="3" id="KW-0012">Acyltransferase</keyword>
<dbReference type="RefSeq" id="WP_148520446.1">
    <property type="nucleotide sequence ID" value="NZ_JAAGVX010000016.1"/>
</dbReference>
<dbReference type="EMBL" id="DQ915177">
    <property type="protein sequence ID" value="ABI85361.1"/>
    <property type="molecule type" value="Genomic_DNA"/>
</dbReference>
<evidence type="ECO:0000313" key="4">
    <source>
        <dbReference type="EMBL" id="ABI85361.1"/>
    </source>
</evidence>
<proteinExistence type="predicted"/>
<protein>
    <recommendedName>
        <fullName evidence="5">Acyltransferase</fullName>
    </recommendedName>
</protein>
<dbReference type="SUPFAM" id="SSF51161">
    <property type="entry name" value="Trimeric LpxA-like enzymes"/>
    <property type="match status" value="1"/>
</dbReference>
<dbReference type="PROSITE" id="PS00101">
    <property type="entry name" value="HEXAPEP_TRANSFERASES"/>
    <property type="match status" value="1"/>
</dbReference>
<dbReference type="CDD" id="cd04647">
    <property type="entry name" value="LbH_MAT_like"/>
    <property type="match status" value="1"/>
</dbReference>
<dbReference type="Gene3D" id="2.160.10.10">
    <property type="entry name" value="Hexapeptide repeat proteins"/>
    <property type="match status" value="1"/>
</dbReference>
<sequence>MKVIKEILARFINLMAMVLKYGPLNKYNEEFQYRYEMEKLRSRNIQIGENSLIIKCLFSSSSKGDKFVIGENCTLTGVTLLGHDASPTLFFPELNTGKPIWQTGSRRSYRSKITIGDNVFIGYGSIILPGVTIGNNVVIAAGSVVSRDIKSNSVVGGNPARLIKSLDEYKAKYKNKIVNQPENF</sequence>
<keyword evidence="1" id="KW-0808">Transferase</keyword>
<dbReference type="PANTHER" id="PTHR23416">
    <property type="entry name" value="SIALIC ACID SYNTHASE-RELATED"/>
    <property type="match status" value="1"/>
</dbReference>
<dbReference type="AlphaFoldDB" id="Q06B93"/>
<name>Q06B93_VIBCL</name>
<accession>Q06B93</accession>
<dbReference type="GO" id="GO:0016746">
    <property type="term" value="F:acyltransferase activity"/>
    <property type="evidence" value="ECO:0007669"/>
    <property type="project" value="UniProtKB-KW"/>
</dbReference>
<reference evidence="4" key="1">
    <citation type="journal article" date="2007" name="BMC Microbiol.">
        <title>The capsule polysaccharide structure and biogenesis for non-O1 Vibrio cholerae NRT36S: genes are embedded in the LPS region.</title>
        <authorList>
            <person name="Chen Y."/>
            <person name="Bystricky P."/>
            <person name="Adeyeye J."/>
            <person name="Panigrahi P."/>
            <person name="Ali A."/>
            <person name="Johnson J.A."/>
            <person name="Bush C.A."/>
            <person name="Morris J.G.Jr."/>
            <person name="Stine O.C."/>
        </authorList>
    </citation>
    <scope>NUCLEOTIDE SEQUENCE</scope>
    <source>
        <strain evidence="4">NRT36S</strain>
    </source>
</reference>
<dbReference type="Pfam" id="PF00132">
    <property type="entry name" value="Hexapep"/>
    <property type="match status" value="1"/>
</dbReference>
<evidence type="ECO:0008006" key="5">
    <source>
        <dbReference type="Google" id="ProtNLM"/>
    </source>
</evidence>
<keyword evidence="2" id="KW-0677">Repeat</keyword>
<evidence type="ECO:0000256" key="1">
    <source>
        <dbReference type="ARBA" id="ARBA00022679"/>
    </source>
</evidence>
<dbReference type="InterPro" id="IPR001451">
    <property type="entry name" value="Hexapep"/>
</dbReference>
<dbReference type="InterPro" id="IPR018357">
    <property type="entry name" value="Hexapep_transf_CS"/>
</dbReference>
<organism evidence="4">
    <name type="scientific">Vibrio cholerae</name>
    <dbReference type="NCBI Taxonomy" id="666"/>
    <lineage>
        <taxon>Bacteria</taxon>
        <taxon>Pseudomonadati</taxon>
        <taxon>Pseudomonadota</taxon>
        <taxon>Gammaproteobacteria</taxon>
        <taxon>Vibrionales</taxon>
        <taxon>Vibrionaceae</taxon>
        <taxon>Vibrio</taxon>
    </lineage>
</organism>
<evidence type="ECO:0000256" key="2">
    <source>
        <dbReference type="ARBA" id="ARBA00022737"/>
    </source>
</evidence>